<feature type="region of interest" description="Disordered" evidence="4">
    <location>
        <begin position="97"/>
        <end position="123"/>
    </location>
</feature>
<dbReference type="SUPFAM" id="SSF50249">
    <property type="entry name" value="Nucleic acid-binding proteins"/>
    <property type="match status" value="1"/>
</dbReference>
<dbReference type="InterPro" id="IPR012340">
    <property type="entry name" value="NA-bd_OB-fold"/>
</dbReference>
<proteinExistence type="predicted"/>
<dbReference type="eggNOG" id="COG0629">
    <property type="taxonomic scope" value="Bacteria"/>
</dbReference>
<dbReference type="PANTHER" id="PTHR10302">
    <property type="entry name" value="SINGLE-STRANDED DNA-BINDING PROTEIN"/>
    <property type="match status" value="1"/>
</dbReference>
<evidence type="ECO:0000256" key="3">
    <source>
        <dbReference type="RuleBase" id="RU000524"/>
    </source>
</evidence>
<organism evidence="5 6">
    <name type="scientific">Coraliomargarita akajimensis (strain DSM 45221 / IAM 15411 / JCM 23193 / KCTC 12865 / 04OKA010-24)</name>
    <dbReference type="NCBI Taxonomy" id="583355"/>
    <lineage>
        <taxon>Bacteria</taxon>
        <taxon>Pseudomonadati</taxon>
        <taxon>Verrucomicrobiota</taxon>
        <taxon>Opitutia</taxon>
        <taxon>Puniceicoccales</taxon>
        <taxon>Coraliomargaritaceae</taxon>
        <taxon>Coraliomargarita</taxon>
    </lineage>
</organism>
<dbReference type="KEGG" id="caa:Caka_1691"/>
<dbReference type="Pfam" id="PF00436">
    <property type="entry name" value="SSB"/>
    <property type="match status" value="1"/>
</dbReference>
<reference evidence="5 6" key="1">
    <citation type="journal article" date="2010" name="Stand. Genomic Sci.">
        <title>Complete genome sequence of Coraliomargarita akajimensis type strain (04OKA010-24).</title>
        <authorList>
            <person name="Mavromatis K."/>
            <person name="Abt B."/>
            <person name="Brambilla E."/>
            <person name="Lapidus A."/>
            <person name="Copeland A."/>
            <person name="Deshpande S."/>
            <person name="Nolan M."/>
            <person name="Lucas S."/>
            <person name="Tice H."/>
            <person name="Cheng J.F."/>
            <person name="Han C."/>
            <person name="Detter J.C."/>
            <person name="Woyke T."/>
            <person name="Goodwin L."/>
            <person name="Pitluck S."/>
            <person name="Held B."/>
            <person name="Brettin T."/>
            <person name="Tapia R."/>
            <person name="Ivanova N."/>
            <person name="Mikhailova N."/>
            <person name="Pati A."/>
            <person name="Liolios K."/>
            <person name="Chen A."/>
            <person name="Palaniappan K."/>
            <person name="Land M."/>
            <person name="Hauser L."/>
            <person name="Chang Y.J."/>
            <person name="Jeffries C.D."/>
            <person name="Rohde M."/>
            <person name="Goker M."/>
            <person name="Bristow J."/>
            <person name="Eisen J.A."/>
            <person name="Markowitz V."/>
            <person name="Hugenholtz P."/>
            <person name="Klenk H.P."/>
            <person name="Kyrpides N.C."/>
        </authorList>
    </citation>
    <scope>NUCLEOTIDE SEQUENCE [LARGE SCALE GENOMIC DNA]</scope>
    <source>
        <strain evidence="6">DSM 45221 / IAM 15411 / JCM 23193 / KCTC 12865</strain>
    </source>
</reference>
<evidence type="ECO:0000313" key="5">
    <source>
        <dbReference type="EMBL" id="ADE54710.1"/>
    </source>
</evidence>
<dbReference type="Proteomes" id="UP000000925">
    <property type="component" value="Chromosome"/>
</dbReference>
<dbReference type="Gene3D" id="2.40.50.140">
    <property type="entry name" value="Nucleic acid-binding proteins"/>
    <property type="match status" value="1"/>
</dbReference>
<evidence type="ECO:0000256" key="4">
    <source>
        <dbReference type="SAM" id="MobiDB-lite"/>
    </source>
</evidence>
<dbReference type="GO" id="GO:0003697">
    <property type="term" value="F:single-stranded DNA binding"/>
    <property type="evidence" value="ECO:0007669"/>
    <property type="project" value="InterPro"/>
</dbReference>
<protein>
    <recommendedName>
        <fullName evidence="2 3">Single-stranded DNA-binding protein</fullName>
    </recommendedName>
</protein>
<evidence type="ECO:0000256" key="2">
    <source>
        <dbReference type="PIRNR" id="PIRNR002070"/>
    </source>
</evidence>
<dbReference type="NCBIfam" id="TIGR00621">
    <property type="entry name" value="ssb"/>
    <property type="match status" value="1"/>
</dbReference>
<dbReference type="InterPro" id="IPR011344">
    <property type="entry name" value="ssDNA-bd"/>
</dbReference>
<dbReference type="RefSeq" id="WP_013043432.1">
    <property type="nucleotide sequence ID" value="NC_014008.1"/>
</dbReference>
<dbReference type="CDD" id="cd04496">
    <property type="entry name" value="SSB_OBF"/>
    <property type="match status" value="1"/>
</dbReference>
<sequence length="123" mass="13740">MNQTILTGNLTADIEVRAVGEQQVSKFTLACNEGERVLFMPIEAWNMPHLSQYLHKGSKVLVSGSLKQDQWETEAGDKRSRTLLSAYKVEFLTPVAAERETSGHARQPAKRPQRARSTSLSAR</sequence>
<keyword evidence="6" id="KW-1185">Reference proteome</keyword>
<dbReference type="PROSITE" id="PS50935">
    <property type="entry name" value="SSB"/>
    <property type="match status" value="1"/>
</dbReference>
<gene>
    <name evidence="5" type="ordered locus">Caka_1691</name>
</gene>
<evidence type="ECO:0000313" key="6">
    <source>
        <dbReference type="Proteomes" id="UP000000925"/>
    </source>
</evidence>
<dbReference type="EMBL" id="CP001998">
    <property type="protein sequence ID" value="ADE54710.1"/>
    <property type="molecule type" value="Genomic_DNA"/>
</dbReference>
<dbReference type="HOGENOM" id="CLU_078758_6_0_0"/>
<name>D5EJW1_CORAD</name>
<dbReference type="STRING" id="583355.Caka_1691"/>
<keyword evidence="1 2" id="KW-0238">DNA-binding</keyword>
<evidence type="ECO:0000256" key="1">
    <source>
        <dbReference type="ARBA" id="ARBA00023125"/>
    </source>
</evidence>
<dbReference type="GO" id="GO:0009295">
    <property type="term" value="C:nucleoid"/>
    <property type="evidence" value="ECO:0007669"/>
    <property type="project" value="TreeGrafter"/>
</dbReference>
<dbReference type="AlphaFoldDB" id="D5EJW1"/>
<dbReference type="InterPro" id="IPR000424">
    <property type="entry name" value="Primosome_PriB/ssb"/>
</dbReference>
<accession>D5EJW1</accession>
<dbReference type="GO" id="GO:0006260">
    <property type="term" value="P:DNA replication"/>
    <property type="evidence" value="ECO:0007669"/>
    <property type="project" value="InterPro"/>
</dbReference>
<dbReference type="PANTHER" id="PTHR10302:SF27">
    <property type="entry name" value="SINGLE-STRANDED DNA-BINDING PROTEIN"/>
    <property type="match status" value="1"/>
</dbReference>
<dbReference type="PIRSF" id="PIRSF002070">
    <property type="entry name" value="SSB"/>
    <property type="match status" value="1"/>
</dbReference>